<evidence type="ECO:0000313" key="2">
    <source>
        <dbReference type="EMBL" id="KAH1175790.1"/>
    </source>
</evidence>
<accession>A0A9D3XB49</accession>
<evidence type="ECO:0000313" key="3">
    <source>
        <dbReference type="Proteomes" id="UP000827986"/>
    </source>
</evidence>
<dbReference type="EMBL" id="JAHDVG010000476">
    <property type="protein sequence ID" value="KAH1175790.1"/>
    <property type="molecule type" value="Genomic_DNA"/>
</dbReference>
<feature type="compositionally biased region" description="Low complexity" evidence="1">
    <location>
        <begin position="11"/>
        <end position="30"/>
    </location>
</feature>
<gene>
    <name evidence="2" type="ORF">KIL84_022315</name>
</gene>
<evidence type="ECO:0000256" key="1">
    <source>
        <dbReference type="SAM" id="MobiDB-lite"/>
    </source>
</evidence>
<comment type="caution">
    <text evidence="2">The sequence shown here is derived from an EMBL/GenBank/DDBJ whole genome shotgun (WGS) entry which is preliminary data.</text>
</comment>
<sequence length="88" mass="8734">MSLPQKAAVKPGSAAAAAAGTGPGSGAAAAGPPPPPAPPHPAPPPPPPPHPNLRALQTQPPQQYPLHRQPPSGLSPLRERWVAGAEPP</sequence>
<feature type="region of interest" description="Disordered" evidence="1">
    <location>
        <begin position="1"/>
        <end position="88"/>
    </location>
</feature>
<name>A0A9D3XB49_9SAUR</name>
<dbReference type="AlphaFoldDB" id="A0A9D3XB49"/>
<keyword evidence="3" id="KW-1185">Reference proteome</keyword>
<proteinExistence type="predicted"/>
<organism evidence="2 3">
    <name type="scientific">Mauremys mutica</name>
    <name type="common">yellowpond turtle</name>
    <dbReference type="NCBI Taxonomy" id="74926"/>
    <lineage>
        <taxon>Eukaryota</taxon>
        <taxon>Metazoa</taxon>
        <taxon>Chordata</taxon>
        <taxon>Craniata</taxon>
        <taxon>Vertebrata</taxon>
        <taxon>Euteleostomi</taxon>
        <taxon>Archelosauria</taxon>
        <taxon>Testudinata</taxon>
        <taxon>Testudines</taxon>
        <taxon>Cryptodira</taxon>
        <taxon>Durocryptodira</taxon>
        <taxon>Testudinoidea</taxon>
        <taxon>Geoemydidae</taxon>
        <taxon>Geoemydinae</taxon>
        <taxon>Mauremys</taxon>
    </lineage>
</organism>
<feature type="compositionally biased region" description="Pro residues" evidence="1">
    <location>
        <begin position="31"/>
        <end position="51"/>
    </location>
</feature>
<protein>
    <submittedName>
        <fullName evidence="2">Uncharacterized protein</fullName>
    </submittedName>
</protein>
<dbReference type="Proteomes" id="UP000827986">
    <property type="component" value="Unassembled WGS sequence"/>
</dbReference>
<reference evidence="2" key="1">
    <citation type="submission" date="2021-09" db="EMBL/GenBank/DDBJ databases">
        <title>The genome of Mauremys mutica provides insights into the evolution of semi-aquatic lifestyle.</title>
        <authorList>
            <person name="Gong S."/>
            <person name="Gao Y."/>
        </authorList>
    </citation>
    <scope>NUCLEOTIDE SEQUENCE</scope>
    <source>
        <strain evidence="2">MM-2020</strain>
        <tissue evidence="2">Muscle</tissue>
    </source>
</reference>